<dbReference type="SUPFAM" id="SSF57625">
    <property type="entry name" value="Invertebrate chitin-binding proteins"/>
    <property type="match status" value="3"/>
</dbReference>
<keyword evidence="1" id="KW-0147">Chitin-binding</keyword>
<feature type="domain" description="Chitin-binding type-2" evidence="6">
    <location>
        <begin position="98"/>
        <end position="153"/>
    </location>
</feature>
<dbReference type="AlphaFoldDB" id="A0A6J1SPD9"/>
<keyword evidence="3" id="KW-0677">Repeat</keyword>
<keyword evidence="7" id="KW-1185">Reference proteome</keyword>
<dbReference type="RefSeq" id="XP_026282663.1">
    <property type="nucleotide sequence ID" value="XM_026426878.2"/>
</dbReference>
<dbReference type="GeneID" id="113209392"/>
<dbReference type="GO" id="GO:0008061">
    <property type="term" value="F:chitin binding"/>
    <property type="evidence" value="ECO:0007669"/>
    <property type="project" value="UniProtKB-KW"/>
</dbReference>
<evidence type="ECO:0000256" key="1">
    <source>
        <dbReference type="ARBA" id="ARBA00022669"/>
    </source>
</evidence>
<evidence type="ECO:0000256" key="2">
    <source>
        <dbReference type="ARBA" id="ARBA00022729"/>
    </source>
</evidence>
<evidence type="ECO:0000313" key="8">
    <source>
        <dbReference type="RefSeq" id="XP_026282663.1"/>
    </source>
</evidence>
<feature type="domain" description="Chitin-binding type-2" evidence="6">
    <location>
        <begin position="242"/>
        <end position="305"/>
    </location>
</feature>
<name>A0A6J1SPD9_FRAOC</name>
<dbReference type="InterPro" id="IPR002557">
    <property type="entry name" value="Chitin-bd_dom"/>
</dbReference>
<dbReference type="InterPro" id="IPR051940">
    <property type="entry name" value="Chitin_bind-dev_reg"/>
</dbReference>
<sequence length="305" mass="33537">MKKRSSVGSATTALTSVLSRRVDEVGAMRVMTVSAHWVSGLALLVCLVGMGRTALMDVDEGDDPGLPYETQDGPPSNPLEGVALTVSWDGTAGEATEWPVCEPGGSYSRPHKVYCDRYFTCQNGQPYLGQCLDGYGFVLFKGCKLLHQVTCEKGKRLQAPKGRGVCERLFGIYPDPKNCNRFYKCDNGTAVPDSCPRSLIFDNNKKVCRRPTDEEIFQCERPTEASTLMVPLQPADSMKPVLFKCPIHNILEFGDHSRHPYPGNCHFFIMCLRDGTMKVGSCEPTTAYNPVTSNCDSISKVPNCT</sequence>
<evidence type="ECO:0000313" key="7">
    <source>
        <dbReference type="Proteomes" id="UP000504606"/>
    </source>
</evidence>
<keyword evidence="4" id="KW-1015">Disulfide bond</keyword>
<dbReference type="Gene3D" id="2.170.140.10">
    <property type="entry name" value="Chitin binding domain"/>
    <property type="match status" value="3"/>
</dbReference>
<dbReference type="PANTHER" id="PTHR23301:SF0">
    <property type="entry name" value="CHITIN-BINDING TYPE-2 DOMAIN-CONTAINING PROTEIN-RELATED"/>
    <property type="match status" value="1"/>
</dbReference>
<dbReference type="KEGG" id="foc:113209392"/>
<dbReference type="SMART" id="SM00494">
    <property type="entry name" value="ChtBD2"/>
    <property type="match status" value="3"/>
</dbReference>
<accession>A0A6J1SPD9</accession>
<evidence type="ECO:0000256" key="5">
    <source>
        <dbReference type="ARBA" id="ARBA00023180"/>
    </source>
</evidence>
<feature type="domain" description="Chitin-binding type-2" evidence="6">
    <location>
        <begin position="163"/>
        <end position="221"/>
    </location>
</feature>
<protein>
    <submittedName>
        <fullName evidence="8">Uncharacterized protein LOC113209392 isoform X1</fullName>
    </submittedName>
</protein>
<dbReference type="Pfam" id="PF01607">
    <property type="entry name" value="CBM_14"/>
    <property type="match status" value="2"/>
</dbReference>
<reference evidence="8" key="1">
    <citation type="submission" date="2025-08" db="UniProtKB">
        <authorList>
            <consortium name="RefSeq"/>
        </authorList>
    </citation>
    <scope>IDENTIFICATION</scope>
    <source>
        <tissue evidence="8">Whole organism</tissue>
    </source>
</reference>
<keyword evidence="2" id="KW-0732">Signal</keyword>
<dbReference type="InterPro" id="IPR036508">
    <property type="entry name" value="Chitin-bd_dom_sf"/>
</dbReference>
<proteinExistence type="predicted"/>
<keyword evidence="5" id="KW-0325">Glycoprotein</keyword>
<evidence type="ECO:0000256" key="4">
    <source>
        <dbReference type="ARBA" id="ARBA00023157"/>
    </source>
</evidence>
<dbReference type="OrthoDB" id="6020543at2759"/>
<evidence type="ECO:0000256" key="3">
    <source>
        <dbReference type="ARBA" id="ARBA00022737"/>
    </source>
</evidence>
<dbReference type="PANTHER" id="PTHR23301">
    <property type="entry name" value="CHITIN BINDING PERITROPHIN-A"/>
    <property type="match status" value="1"/>
</dbReference>
<organism evidence="7 8">
    <name type="scientific">Frankliniella occidentalis</name>
    <name type="common">Western flower thrips</name>
    <name type="synonym">Euthrips occidentalis</name>
    <dbReference type="NCBI Taxonomy" id="133901"/>
    <lineage>
        <taxon>Eukaryota</taxon>
        <taxon>Metazoa</taxon>
        <taxon>Ecdysozoa</taxon>
        <taxon>Arthropoda</taxon>
        <taxon>Hexapoda</taxon>
        <taxon>Insecta</taxon>
        <taxon>Pterygota</taxon>
        <taxon>Neoptera</taxon>
        <taxon>Paraneoptera</taxon>
        <taxon>Thysanoptera</taxon>
        <taxon>Terebrantia</taxon>
        <taxon>Thripoidea</taxon>
        <taxon>Thripidae</taxon>
        <taxon>Frankliniella</taxon>
    </lineage>
</organism>
<dbReference type="GO" id="GO:0005576">
    <property type="term" value="C:extracellular region"/>
    <property type="evidence" value="ECO:0007669"/>
    <property type="project" value="InterPro"/>
</dbReference>
<evidence type="ECO:0000259" key="6">
    <source>
        <dbReference type="PROSITE" id="PS50940"/>
    </source>
</evidence>
<gene>
    <name evidence="8" type="primary">LOC113209392</name>
</gene>
<dbReference type="PROSITE" id="PS50940">
    <property type="entry name" value="CHIT_BIND_II"/>
    <property type="match status" value="3"/>
</dbReference>
<dbReference type="Proteomes" id="UP000504606">
    <property type="component" value="Unplaced"/>
</dbReference>